<name>A0AA38SGB6_9PEZI</name>
<dbReference type="GO" id="GO:0016020">
    <property type="term" value="C:membrane"/>
    <property type="evidence" value="ECO:0007669"/>
    <property type="project" value="TreeGrafter"/>
</dbReference>
<keyword evidence="6" id="KW-1185">Reference proteome</keyword>
<dbReference type="InterPro" id="IPR002641">
    <property type="entry name" value="PNPLA_dom"/>
</dbReference>
<accession>A0AA38SGB6</accession>
<dbReference type="SUPFAM" id="SSF52151">
    <property type="entry name" value="FabD/lysophospholipase-like"/>
    <property type="match status" value="1"/>
</dbReference>
<dbReference type="AlphaFoldDB" id="A0AA38SGB6"/>
<dbReference type="PANTHER" id="PTHR24185:SF1">
    <property type="entry name" value="CALCIUM-INDEPENDENT PHOSPHOLIPASE A2-GAMMA"/>
    <property type="match status" value="1"/>
</dbReference>
<dbReference type="GO" id="GO:0046486">
    <property type="term" value="P:glycerolipid metabolic process"/>
    <property type="evidence" value="ECO:0007669"/>
    <property type="project" value="UniProtKB-ARBA"/>
</dbReference>
<dbReference type="Proteomes" id="UP001174691">
    <property type="component" value="Unassembled WGS sequence"/>
</dbReference>
<reference evidence="5" key="1">
    <citation type="submission" date="2022-07" db="EMBL/GenBank/DDBJ databases">
        <title>Fungi with potential for degradation of polypropylene.</title>
        <authorList>
            <person name="Gostincar C."/>
        </authorList>
    </citation>
    <scope>NUCLEOTIDE SEQUENCE</scope>
    <source>
        <strain evidence="5">EXF-13287</strain>
    </source>
</reference>
<evidence type="ECO:0000256" key="3">
    <source>
        <dbReference type="ARBA" id="ARBA00023098"/>
    </source>
</evidence>
<dbReference type="GO" id="GO:0019369">
    <property type="term" value="P:arachidonate metabolic process"/>
    <property type="evidence" value="ECO:0007669"/>
    <property type="project" value="TreeGrafter"/>
</dbReference>
<protein>
    <recommendedName>
        <fullName evidence="4">PNPLA domain-containing protein</fullName>
    </recommendedName>
</protein>
<evidence type="ECO:0000256" key="1">
    <source>
        <dbReference type="ARBA" id="ARBA00022801"/>
    </source>
</evidence>
<organism evidence="5 6">
    <name type="scientific">Coniochaeta hoffmannii</name>
    <dbReference type="NCBI Taxonomy" id="91930"/>
    <lineage>
        <taxon>Eukaryota</taxon>
        <taxon>Fungi</taxon>
        <taxon>Dikarya</taxon>
        <taxon>Ascomycota</taxon>
        <taxon>Pezizomycotina</taxon>
        <taxon>Sordariomycetes</taxon>
        <taxon>Sordariomycetidae</taxon>
        <taxon>Coniochaetales</taxon>
        <taxon>Coniochaetaceae</taxon>
        <taxon>Coniochaeta</taxon>
    </lineage>
</organism>
<keyword evidence="1" id="KW-0378">Hydrolase</keyword>
<dbReference type="Pfam" id="PF01734">
    <property type="entry name" value="Patatin"/>
    <property type="match status" value="1"/>
</dbReference>
<dbReference type="GO" id="GO:0047499">
    <property type="term" value="F:calcium-independent phospholipase A2 activity"/>
    <property type="evidence" value="ECO:0007669"/>
    <property type="project" value="TreeGrafter"/>
</dbReference>
<evidence type="ECO:0000313" key="5">
    <source>
        <dbReference type="EMBL" id="KAJ9161127.1"/>
    </source>
</evidence>
<dbReference type="EMBL" id="JANBVN010000026">
    <property type="protein sequence ID" value="KAJ9161127.1"/>
    <property type="molecule type" value="Genomic_DNA"/>
</dbReference>
<keyword evidence="2" id="KW-0442">Lipid degradation</keyword>
<feature type="domain" description="PNPLA" evidence="4">
    <location>
        <begin position="33"/>
        <end position="200"/>
    </location>
</feature>
<sequence>MKQLDVLESLMCTISRNMGYICPWDKGPNVLKPCQVFHLIVGSGTGGLIAILLGRLEMSVQAVKDFYNDNEEYIFGPLRKVQDVKAGLEPGLAGKAWGMGEWLGVLPKSARTLATERLEEKIAWIVKIRNKGTELVHPDDPQLGKVLVTAVHQTSGGSKTTTLRSYPCSSDEGLRPSIVEAARATMAHETFFKPARISGTPGEWIGSPSKYCNPAGLVLEEYPGFCSENVLVSVGVDLPNELDLSAVNEISFLDDQPARMSFEEVMDWNAR</sequence>
<dbReference type="PANTHER" id="PTHR24185">
    <property type="entry name" value="CALCIUM-INDEPENDENT PHOSPHOLIPASE A2-GAMMA"/>
    <property type="match status" value="1"/>
</dbReference>
<dbReference type="GO" id="GO:0016042">
    <property type="term" value="P:lipid catabolic process"/>
    <property type="evidence" value="ECO:0007669"/>
    <property type="project" value="UniProtKB-KW"/>
</dbReference>
<gene>
    <name evidence="5" type="ORF">NKR19_g2564</name>
</gene>
<evidence type="ECO:0000259" key="4">
    <source>
        <dbReference type="Pfam" id="PF01734"/>
    </source>
</evidence>
<evidence type="ECO:0000256" key="2">
    <source>
        <dbReference type="ARBA" id="ARBA00022963"/>
    </source>
</evidence>
<dbReference type="InterPro" id="IPR016035">
    <property type="entry name" value="Acyl_Trfase/lysoPLipase"/>
</dbReference>
<proteinExistence type="predicted"/>
<comment type="caution">
    <text evidence="5">The sequence shown here is derived from an EMBL/GenBank/DDBJ whole genome shotgun (WGS) entry which is preliminary data.</text>
</comment>
<keyword evidence="3" id="KW-0443">Lipid metabolism</keyword>
<evidence type="ECO:0000313" key="6">
    <source>
        <dbReference type="Proteomes" id="UP001174691"/>
    </source>
</evidence>
<dbReference type="Gene3D" id="3.40.1090.10">
    <property type="entry name" value="Cytosolic phospholipase A2 catalytic domain"/>
    <property type="match status" value="1"/>
</dbReference>